<dbReference type="STRING" id="742817.HMPREF9449_02814"/>
<protein>
    <recommendedName>
        <fullName evidence="3">Glycosyl hydrolase family 13 catalytic domain-containing protein</fullName>
    </recommendedName>
</protein>
<dbReference type="SUPFAM" id="SSF51011">
    <property type="entry name" value="Glycosyl hydrolase domain"/>
    <property type="match status" value="1"/>
</dbReference>
<comment type="caution">
    <text evidence="4">The sequence shown here is derived from an EMBL/GenBank/DDBJ whole genome shotgun (WGS) entry which is preliminary data.</text>
</comment>
<proteinExistence type="predicted"/>
<evidence type="ECO:0000313" key="4">
    <source>
        <dbReference type="EMBL" id="EHP45521.1"/>
    </source>
</evidence>
<evidence type="ECO:0000313" key="5">
    <source>
        <dbReference type="Proteomes" id="UP000004892"/>
    </source>
</evidence>
<dbReference type="SMART" id="SM00642">
    <property type="entry name" value="Aamy"/>
    <property type="match status" value="1"/>
</dbReference>
<dbReference type="InterPro" id="IPR013783">
    <property type="entry name" value="Ig-like_fold"/>
</dbReference>
<dbReference type="InterPro" id="IPR014756">
    <property type="entry name" value="Ig_E-set"/>
</dbReference>
<dbReference type="Pfam" id="PF09087">
    <property type="entry name" value="Cyc-maltodext_N"/>
    <property type="match status" value="1"/>
</dbReference>
<dbReference type="GO" id="GO:0016798">
    <property type="term" value="F:hydrolase activity, acting on glycosyl bonds"/>
    <property type="evidence" value="ECO:0007669"/>
    <property type="project" value="UniProtKB-KW"/>
</dbReference>
<dbReference type="Pfam" id="PF10438">
    <property type="entry name" value="Cyc-maltodext_C"/>
    <property type="match status" value="1"/>
</dbReference>
<dbReference type="Gene3D" id="3.20.20.80">
    <property type="entry name" value="Glycosidases"/>
    <property type="match status" value="1"/>
</dbReference>
<keyword evidence="5" id="KW-1185">Reference proteome</keyword>
<dbReference type="InterPro" id="IPR006047">
    <property type="entry name" value="GH13_cat_dom"/>
</dbReference>
<dbReference type="eggNOG" id="COG0366">
    <property type="taxonomic scope" value="Bacteria"/>
</dbReference>
<dbReference type="SUPFAM" id="SSF51445">
    <property type="entry name" value="(Trans)glycosidases"/>
    <property type="match status" value="1"/>
</dbReference>
<dbReference type="Proteomes" id="UP000004892">
    <property type="component" value="Unassembled WGS sequence"/>
</dbReference>
<name>H1DKM8_9BACT</name>
<dbReference type="GeneID" id="98070340"/>
<accession>H1DKM8</accession>
<dbReference type="Gene3D" id="2.60.40.10">
    <property type="entry name" value="Immunoglobulins"/>
    <property type="match status" value="1"/>
</dbReference>
<dbReference type="InterPro" id="IPR019492">
    <property type="entry name" value="Cyclo-malto-dextrinase_C"/>
</dbReference>
<dbReference type="PATRIC" id="fig|742817.3.peg.3006"/>
<dbReference type="SUPFAM" id="SSF81296">
    <property type="entry name" value="E set domains"/>
    <property type="match status" value="1"/>
</dbReference>
<evidence type="ECO:0000256" key="2">
    <source>
        <dbReference type="ARBA" id="ARBA00023295"/>
    </source>
</evidence>
<dbReference type="PANTHER" id="PTHR10357">
    <property type="entry name" value="ALPHA-AMYLASE FAMILY MEMBER"/>
    <property type="match status" value="1"/>
</dbReference>
<organism evidence="4 5">
    <name type="scientific">Odoribacter laneus YIT 12061</name>
    <dbReference type="NCBI Taxonomy" id="742817"/>
    <lineage>
        <taxon>Bacteria</taxon>
        <taxon>Pseudomonadati</taxon>
        <taxon>Bacteroidota</taxon>
        <taxon>Bacteroidia</taxon>
        <taxon>Bacteroidales</taxon>
        <taxon>Odoribacteraceae</taxon>
        <taxon>Odoribacter</taxon>
    </lineage>
</organism>
<gene>
    <name evidence="4" type="ORF">HMPREF9449_02814</name>
</gene>
<dbReference type="PANTHER" id="PTHR10357:SF210">
    <property type="entry name" value="MALTODEXTRIN GLUCOSIDASE"/>
    <property type="match status" value="1"/>
</dbReference>
<dbReference type="InterPro" id="IPR013780">
    <property type="entry name" value="Glyco_hydro_b"/>
</dbReference>
<dbReference type="Gene3D" id="2.60.40.1180">
    <property type="entry name" value="Golgi alpha-mannosidase II"/>
    <property type="match status" value="1"/>
</dbReference>
<dbReference type="AlphaFoldDB" id="H1DKM8"/>
<keyword evidence="1" id="KW-0378">Hydrolase</keyword>
<dbReference type="CDD" id="cd11340">
    <property type="entry name" value="AmyAc_bac_CMD_like_3"/>
    <property type="match status" value="1"/>
</dbReference>
<dbReference type="InterPro" id="IPR017853">
    <property type="entry name" value="GH"/>
</dbReference>
<dbReference type="RefSeq" id="WP_009137957.1">
    <property type="nucleotide sequence ID" value="NZ_JH594597.1"/>
</dbReference>
<keyword evidence="2" id="KW-0326">Glycosidase</keyword>
<dbReference type="InterPro" id="IPR015171">
    <property type="entry name" value="Cyc-maltodext_N"/>
</dbReference>
<evidence type="ECO:0000256" key="1">
    <source>
        <dbReference type="ARBA" id="ARBA00022801"/>
    </source>
</evidence>
<dbReference type="EMBL" id="ADMC01000030">
    <property type="protein sequence ID" value="EHP45521.1"/>
    <property type="molecule type" value="Genomic_DNA"/>
</dbReference>
<sequence>MKILGIVLLLMITLSAPAKTFQLKKKHPKIPVERIEPLSWWVGMKNPELQIMIYGPQIATYRPEIHYPGVKIERVVTTTNPNYLFIYLYIDKTALAGKMKIEFWKGDKEVFSYPYLLQNRREGSEEREGFSSADVVYLLMPDRFANGNPANDNHPETIEKVNRNDLNGRHGGDIQGIIDHLDYLEDLGITALWSTPLMEDNMPLTSYHTYAISDYYKIDPRYGTNEDYRRLAAEAKKRGIKLIMDVVTNHSGTAHWWMKDLPADDWIHQFDTFTRSNFRIGTVQDPYAADSDKKLNTQGWFDTSMPDLNQNNPLLLDYLIQNAVWWIEYADLGGLRIDTYPYNHKEAMAEFNERIMTEYPNFNIVGETWVHQPVEVAYWQKDALNPDGFNSELPAVMDFPLQDALQVFTKEEQGWDKGIMRPYFNFAQDYLYPDPYNLLIFADNHDTERIWEVLDGDIDKFKLVFTLLATTRGIPQIYYGTEMMMRGVKQKGDGDIRRDFPGGWPGDTINAFTAEGRTAEQNEVFDFVKNLLQWRKNNPVIHRGALRHFVPENDYYVYFRYDDEKKIMVVLNNSEKEPKTIDLQRFSEMLSDVSRGRDILSGREIKDLHTAFTIPAKTAMVIELE</sequence>
<reference evidence="4 5" key="1">
    <citation type="submission" date="2012-01" db="EMBL/GenBank/DDBJ databases">
        <title>The Genome Sequence of Odoribacter laneus YIT 12061.</title>
        <authorList>
            <consortium name="The Broad Institute Genome Sequencing Platform"/>
            <person name="Earl A."/>
            <person name="Ward D."/>
            <person name="Feldgarden M."/>
            <person name="Gevers D."/>
            <person name="Morotomi M."/>
            <person name="Young S.K."/>
            <person name="Zeng Q."/>
            <person name="Gargeya S."/>
            <person name="Fitzgerald M."/>
            <person name="Haas B."/>
            <person name="Abouelleil A."/>
            <person name="Alvarado L."/>
            <person name="Arachchi H.M."/>
            <person name="Berlin A."/>
            <person name="Chapman S.B."/>
            <person name="Gearin G."/>
            <person name="Goldberg J."/>
            <person name="Griggs A."/>
            <person name="Gujja S."/>
            <person name="Hansen M."/>
            <person name="Heiman D."/>
            <person name="Howarth C."/>
            <person name="Larimer J."/>
            <person name="Lui A."/>
            <person name="MacDonald P.J.P."/>
            <person name="McCowen C."/>
            <person name="Montmayeur A."/>
            <person name="Murphy C."/>
            <person name="Neiman D."/>
            <person name="Pearson M."/>
            <person name="Priest M."/>
            <person name="Roberts A."/>
            <person name="Saif S."/>
            <person name="Shea T."/>
            <person name="Sisk P."/>
            <person name="Stolte C."/>
            <person name="Sykes S."/>
            <person name="Wortman J."/>
            <person name="Nusbaum C."/>
            <person name="Birren B."/>
        </authorList>
    </citation>
    <scope>NUCLEOTIDE SEQUENCE [LARGE SCALE GENOMIC DNA]</scope>
    <source>
        <strain evidence="4 5">YIT 12061</strain>
    </source>
</reference>
<dbReference type="Pfam" id="PF00128">
    <property type="entry name" value="Alpha-amylase"/>
    <property type="match status" value="1"/>
</dbReference>
<dbReference type="HOGENOM" id="CLU_006462_7_3_10"/>
<feature type="domain" description="Glycosyl hydrolase family 13 catalytic" evidence="3">
    <location>
        <begin position="138"/>
        <end position="535"/>
    </location>
</feature>
<dbReference type="GO" id="GO:0005975">
    <property type="term" value="P:carbohydrate metabolic process"/>
    <property type="evidence" value="ECO:0007669"/>
    <property type="project" value="InterPro"/>
</dbReference>
<evidence type="ECO:0000259" key="3">
    <source>
        <dbReference type="SMART" id="SM00642"/>
    </source>
</evidence>